<dbReference type="AlphaFoldDB" id="A0A212LYK9"/>
<gene>
    <name evidence="1" type="ORF">KL86SPO_50367</name>
</gene>
<sequence length="241" mass="27638">MDIVGSNKNLMRRIVRAIDKAIVDDVPEYLREHHKETNNAIIQYRGDCINDNLRKLVVGGDVELVPFKRCAWQGRLIVDRSEKITYTIANQKTLRSIPKKWRSKPHFLQSILYIENGGYEATVKQMPLLDSLPFEEEDLENDYNAIVAGLINPSEGYRHYVISYDAEGNELKDVQVEFLDKDFNTIEAASLNEYIKPDFSRLTDVELVDEIPENETDGESKGLVAIKSGLRPKLREIQKQA</sequence>
<protein>
    <submittedName>
        <fullName evidence="1">Uncharacterized protein</fullName>
    </submittedName>
</protein>
<organism evidence="1">
    <name type="scientific">uncultured Sporomusa sp</name>
    <dbReference type="NCBI Taxonomy" id="307249"/>
    <lineage>
        <taxon>Bacteria</taxon>
        <taxon>Bacillati</taxon>
        <taxon>Bacillota</taxon>
        <taxon>Negativicutes</taxon>
        <taxon>Selenomonadales</taxon>
        <taxon>Sporomusaceae</taxon>
        <taxon>Sporomusa</taxon>
        <taxon>environmental samples</taxon>
    </lineage>
</organism>
<dbReference type="RefSeq" id="WP_288185247.1">
    <property type="nucleotide sequence ID" value="NZ_LT608335.1"/>
</dbReference>
<reference evidence="1" key="1">
    <citation type="submission" date="2016-08" db="EMBL/GenBank/DDBJ databases">
        <authorList>
            <person name="Seilhamer J.J."/>
        </authorList>
    </citation>
    <scope>NUCLEOTIDE SEQUENCE</scope>
    <source>
        <strain evidence="1">86</strain>
    </source>
</reference>
<dbReference type="InterPro" id="IPR046028">
    <property type="entry name" value="DUF5986"/>
</dbReference>
<accession>A0A212LYK9</accession>
<dbReference type="Pfam" id="PF19448">
    <property type="entry name" value="DUF5986"/>
    <property type="match status" value="1"/>
</dbReference>
<name>A0A212LYK9_9FIRM</name>
<dbReference type="EMBL" id="FMJE01000005">
    <property type="protein sequence ID" value="SCM82596.1"/>
    <property type="molecule type" value="Genomic_DNA"/>
</dbReference>
<evidence type="ECO:0000313" key="1">
    <source>
        <dbReference type="EMBL" id="SCM82596.1"/>
    </source>
</evidence>
<proteinExistence type="predicted"/>